<evidence type="ECO:0000256" key="1">
    <source>
        <dbReference type="ARBA" id="ARBA00001412"/>
    </source>
</evidence>
<dbReference type="Gene3D" id="2.102.20.10">
    <property type="entry name" value="Beta-galactosidase, domain 2"/>
    <property type="match status" value="1"/>
</dbReference>
<evidence type="ECO:0000259" key="11">
    <source>
        <dbReference type="SMART" id="SM01029"/>
    </source>
</evidence>
<evidence type="ECO:0000256" key="9">
    <source>
        <dbReference type="RuleBase" id="RU003679"/>
    </source>
</evidence>
<feature type="domain" description="Beta-galactosidase" evidence="11">
    <location>
        <begin position="390"/>
        <end position="583"/>
    </location>
</feature>
<dbReference type="Gene3D" id="3.20.20.80">
    <property type="entry name" value="Glycosidases"/>
    <property type="match status" value="1"/>
</dbReference>
<dbReference type="InterPro" id="IPR031330">
    <property type="entry name" value="Gly_Hdrlase_35_cat"/>
</dbReference>
<dbReference type="Pfam" id="PF13364">
    <property type="entry name" value="BetaGal_ABD2"/>
    <property type="match status" value="2"/>
</dbReference>
<comment type="caution">
    <text evidence="12">The sequence shown here is derived from an EMBL/GenBank/DDBJ whole genome shotgun (WGS) entry which is preliminary data.</text>
</comment>
<dbReference type="PRINTS" id="PR00742">
    <property type="entry name" value="GLHYDRLASE35"/>
</dbReference>
<dbReference type="InterPro" id="IPR008979">
    <property type="entry name" value="Galactose-bd-like_sf"/>
</dbReference>
<name>A0A423X3P5_9PEZI</name>
<dbReference type="EMBL" id="LKEA01000003">
    <property type="protein sequence ID" value="ROW10470.1"/>
    <property type="molecule type" value="Genomic_DNA"/>
</dbReference>
<dbReference type="InterPro" id="IPR018954">
    <property type="entry name" value="Betagal_dom2"/>
</dbReference>
<keyword evidence="13" id="KW-1185">Reference proteome</keyword>
<dbReference type="SUPFAM" id="SSF51011">
    <property type="entry name" value="Glycosyl hydrolase domain"/>
    <property type="match status" value="1"/>
</dbReference>
<accession>A0A423X3P5</accession>
<evidence type="ECO:0000256" key="3">
    <source>
        <dbReference type="ARBA" id="ARBA00012756"/>
    </source>
</evidence>
<dbReference type="Pfam" id="PF01301">
    <property type="entry name" value="Glyco_hydro_35"/>
    <property type="match status" value="1"/>
</dbReference>
<dbReference type="Proteomes" id="UP000283895">
    <property type="component" value="Unassembled WGS sequence"/>
</dbReference>
<dbReference type="PROSITE" id="PS01182">
    <property type="entry name" value="GLYCOSYL_HYDROL_F35"/>
    <property type="match status" value="1"/>
</dbReference>
<dbReference type="FunFam" id="3.20.20.80:FF:000040">
    <property type="entry name" value="Beta-galactosidase A"/>
    <property type="match status" value="1"/>
</dbReference>
<dbReference type="STRING" id="356882.A0A423X3P5"/>
<dbReference type="InterPro" id="IPR025300">
    <property type="entry name" value="BetaGal_jelly_roll_dom"/>
</dbReference>
<dbReference type="SMART" id="SM01029">
    <property type="entry name" value="BetaGal_dom2"/>
    <property type="match status" value="1"/>
</dbReference>
<proteinExistence type="inferred from homology"/>
<sequence length="1010" mass="109975">MKLTNILALAALALQGSHALRGRPDQLFHPERRELLQDVVTFDNYSLLINGERVMIYSGEFHPFRLPVPSLWLDVFEKVKSLGLNCVSVYFHWGALEGKAGDFRAEGPLAIEPFFQAAQEAGLYIIARPGPYINAEATGGGFPGWLQRIEGKLRTNDSDYLAATDNYMAKVGALIAKYQITNGGPVILVQVENEYTGAVEGVDFPNGYYMQYIEDQLHNAGIIVPLINNDASPNGYNAPSTGYPGAVDVYGHDGYPLGFDCANPSAWPENSLPTYYRETHLEQSPTTPYLIPEFQGGSFDPPGGVGFEKCAALLNMEFERVFYKNNYAAGVTILNLYMIFGGTNWGNIGHPAGYTSYDYGSVIREDRAVDREKYSELKLEANFLKVSPGYLIAAAANSTSTGVYNTNSDIVTTPVIGANGSFFVVRHSDYTSEDISNYTLTLPTSQGTIAVPQLGGSLTLNGRDSKVHVTDYPVGDSTLLYSTAEIFTWQAYDSKTVLVVYGGPDELHELAVRGVSNGTLIEGDGVTIRQTNSSVVAQWQTSTDRRIVRVGNLYIYILGKTNSLVQTRGVLIFYIDRNSAYNYWVADTTNGAVIVNGPYLVRSASINGSTLSLKADFNTTTDIEIVGAPSRITRLLVNNKISNYTTERLARRTGTVTQNHSPPKFKIPDLSSATWYYIDSLPEISTGYDDSAWPDADHTNTTNPIGSPLLTPVSLYGSDYGFHTGSLLFRGHFTAAGNESTIKLWTQGGQAYGFSAWLNGTFIGSWAGTAPAEDQNSTFTVPNLTAGREYVFTILVDNMGLDEDYDVGGDTQKNPRGILDYDFASDITWKITGNLGGEDYADRARGPLNEGGLFVERQGYHQPYPPVKELGWSGGSSPYAGISSAGVAYYTTKLTLSLPSDEWDVPLSLVFANDTSAAASAPYRALIFVNGYQFGRYTSNVGPQTAFPVPEGVLDYNGENWLGITLWALGGEGAAVPGLDWTVASTPVLTGRKKPTLVEQPAWSERPGAY</sequence>
<keyword evidence="4 10" id="KW-0732">Signal</keyword>
<dbReference type="InterPro" id="IPR037110">
    <property type="entry name" value="Betagal_dom2_sf"/>
</dbReference>
<dbReference type="SUPFAM" id="SSF49785">
    <property type="entry name" value="Galactose-binding domain-like"/>
    <property type="match status" value="2"/>
</dbReference>
<dbReference type="SUPFAM" id="SSF51445">
    <property type="entry name" value="(Trans)glycosidases"/>
    <property type="match status" value="1"/>
</dbReference>
<dbReference type="FunFam" id="2.60.120.260:FF:000065">
    <property type="entry name" value="Beta-galactosidase A"/>
    <property type="match status" value="1"/>
</dbReference>
<keyword evidence="6" id="KW-0325">Glycoprotein</keyword>
<gene>
    <name evidence="12" type="ORF">VMCG_01630</name>
</gene>
<dbReference type="SUPFAM" id="SSF117100">
    <property type="entry name" value="Beta-galactosidase LacA, domain 3"/>
    <property type="match status" value="1"/>
</dbReference>
<dbReference type="InterPro" id="IPR019801">
    <property type="entry name" value="Glyco_hydro_35_CS"/>
</dbReference>
<dbReference type="InterPro" id="IPR001944">
    <property type="entry name" value="Glycoside_Hdrlase_35"/>
</dbReference>
<dbReference type="GO" id="GO:0004565">
    <property type="term" value="F:beta-galactosidase activity"/>
    <property type="evidence" value="ECO:0007669"/>
    <property type="project" value="UniProtKB-EC"/>
</dbReference>
<reference evidence="12 13" key="1">
    <citation type="submission" date="2015-09" db="EMBL/GenBank/DDBJ databases">
        <title>Host preference determinants of Valsa canker pathogens revealed by comparative genomics.</title>
        <authorList>
            <person name="Yin Z."/>
            <person name="Huang L."/>
        </authorList>
    </citation>
    <scope>NUCLEOTIDE SEQUENCE [LARGE SCALE GENOMIC DNA]</scope>
    <source>
        <strain evidence="12 13">03-1</strain>
    </source>
</reference>
<dbReference type="FunFam" id="2.102.20.10:FF:000001">
    <property type="entry name" value="Beta-galactosidase A"/>
    <property type="match status" value="1"/>
</dbReference>
<dbReference type="AlphaFoldDB" id="A0A423X3P5"/>
<feature type="signal peptide" evidence="10">
    <location>
        <begin position="1"/>
        <end position="19"/>
    </location>
</feature>
<evidence type="ECO:0000256" key="2">
    <source>
        <dbReference type="ARBA" id="ARBA00009809"/>
    </source>
</evidence>
<organism evidence="12 13">
    <name type="scientific">Cytospora schulzeri</name>
    <dbReference type="NCBI Taxonomy" id="448051"/>
    <lineage>
        <taxon>Eukaryota</taxon>
        <taxon>Fungi</taxon>
        <taxon>Dikarya</taxon>
        <taxon>Ascomycota</taxon>
        <taxon>Pezizomycotina</taxon>
        <taxon>Sordariomycetes</taxon>
        <taxon>Sordariomycetidae</taxon>
        <taxon>Diaporthales</taxon>
        <taxon>Cytosporaceae</taxon>
        <taxon>Cytospora</taxon>
    </lineage>
</organism>
<dbReference type="OrthoDB" id="1657402at2759"/>
<evidence type="ECO:0000256" key="8">
    <source>
        <dbReference type="RuleBase" id="RU000675"/>
    </source>
</evidence>
<dbReference type="Pfam" id="PF10435">
    <property type="entry name" value="BetaGal_dom2"/>
    <property type="match status" value="1"/>
</dbReference>
<comment type="similarity">
    <text evidence="2 9">Belongs to the glycosyl hydrolase 35 family.</text>
</comment>
<dbReference type="Gene3D" id="2.60.390.10">
    <property type="entry name" value="Beta-galactosidase, domain 3"/>
    <property type="match status" value="1"/>
</dbReference>
<dbReference type="InterPro" id="IPR036833">
    <property type="entry name" value="BetaGal_dom3_sf"/>
</dbReference>
<evidence type="ECO:0000256" key="10">
    <source>
        <dbReference type="SAM" id="SignalP"/>
    </source>
</evidence>
<evidence type="ECO:0000256" key="4">
    <source>
        <dbReference type="ARBA" id="ARBA00022729"/>
    </source>
</evidence>
<dbReference type="Gene3D" id="2.60.120.260">
    <property type="entry name" value="Galactose-binding domain-like"/>
    <property type="match status" value="2"/>
</dbReference>
<evidence type="ECO:0000256" key="6">
    <source>
        <dbReference type="ARBA" id="ARBA00023180"/>
    </source>
</evidence>
<evidence type="ECO:0000256" key="5">
    <source>
        <dbReference type="ARBA" id="ARBA00022801"/>
    </source>
</evidence>
<dbReference type="Pfam" id="PF13363">
    <property type="entry name" value="BetaGal_dom3"/>
    <property type="match status" value="1"/>
</dbReference>
<dbReference type="GO" id="GO:0005975">
    <property type="term" value="P:carbohydrate metabolic process"/>
    <property type="evidence" value="ECO:0007669"/>
    <property type="project" value="InterPro"/>
</dbReference>
<keyword evidence="7 8" id="KW-0326">Glycosidase</keyword>
<evidence type="ECO:0000256" key="7">
    <source>
        <dbReference type="ARBA" id="ARBA00023295"/>
    </source>
</evidence>
<dbReference type="PANTHER" id="PTHR23421">
    <property type="entry name" value="BETA-GALACTOSIDASE RELATED"/>
    <property type="match status" value="1"/>
</dbReference>
<feature type="chain" id="PRO_5019116134" description="Beta-galactosidase" evidence="10">
    <location>
        <begin position="20"/>
        <end position="1010"/>
    </location>
</feature>
<evidence type="ECO:0000313" key="13">
    <source>
        <dbReference type="Proteomes" id="UP000283895"/>
    </source>
</evidence>
<dbReference type="InterPro" id="IPR017853">
    <property type="entry name" value="GH"/>
</dbReference>
<protein>
    <recommendedName>
        <fullName evidence="3 8">Beta-galactosidase</fullName>
        <ecNumber evidence="3 8">3.2.1.23</ecNumber>
    </recommendedName>
</protein>
<dbReference type="InterPro" id="IPR025972">
    <property type="entry name" value="BetaGal_dom3"/>
</dbReference>
<dbReference type="EC" id="3.2.1.23" evidence="3 8"/>
<evidence type="ECO:0000313" key="12">
    <source>
        <dbReference type="EMBL" id="ROW10470.1"/>
    </source>
</evidence>
<keyword evidence="5 8" id="KW-0378">Hydrolase</keyword>
<comment type="catalytic activity">
    <reaction evidence="1 8">
        <text>Hydrolysis of terminal non-reducing beta-D-galactose residues in beta-D-galactosides.</text>
        <dbReference type="EC" id="3.2.1.23"/>
    </reaction>
</comment>